<dbReference type="SUPFAM" id="SSF52540">
    <property type="entry name" value="P-loop containing nucleoside triphosphate hydrolases"/>
    <property type="match status" value="1"/>
</dbReference>
<keyword evidence="7 10" id="KW-1133">Transmembrane helix</keyword>
<dbReference type="SMART" id="SM00100">
    <property type="entry name" value="cNMP"/>
    <property type="match status" value="1"/>
</dbReference>
<dbReference type="GO" id="GO:0015421">
    <property type="term" value="F:ABC-type oligopeptide transporter activity"/>
    <property type="evidence" value="ECO:0007669"/>
    <property type="project" value="TreeGrafter"/>
</dbReference>
<feature type="domain" description="Cyclic nucleotide-binding" evidence="11">
    <location>
        <begin position="596"/>
        <end position="716"/>
    </location>
</feature>
<dbReference type="GO" id="GO:0005524">
    <property type="term" value="F:ATP binding"/>
    <property type="evidence" value="ECO:0007669"/>
    <property type="project" value="UniProtKB-KW"/>
</dbReference>
<dbReference type="FunFam" id="3.40.50.300:FF:000221">
    <property type="entry name" value="Multidrug ABC transporter ATP-binding protein"/>
    <property type="match status" value="1"/>
</dbReference>
<dbReference type="EMBL" id="CP119317">
    <property type="protein sequence ID" value="WEK54721.1"/>
    <property type="molecule type" value="Genomic_DNA"/>
</dbReference>
<dbReference type="Pfam" id="PF00027">
    <property type="entry name" value="cNMP_binding"/>
    <property type="match status" value="1"/>
</dbReference>
<evidence type="ECO:0000256" key="9">
    <source>
        <dbReference type="ARBA" id="ARBA00023159"/>
    </source>
</evidence>
<dbReference type="InterPro" id="IPR003593">
    <property type="entry name" value="AAA+_ATPase"/>
</dbReference>
<feature type="transmembrane region" description="Helical" evidence="10">
    <location>
        <begin position="250"/>
        <end position="268"/>
    </location>
</feature>
<evidence type="ECO:0000256" key="8">
    <source>
        <dbReference type="ARBA" id="ARBA00023136"/>
    </source>
</evidence>
<keyword evidence="2" id="KW-0813">Transport</keyword>
<keyword evidence="14" id="KW-1185">Reference proteome</keyword>
<dbReference type="PANTHER" id="PTHR43394:SF1">
    <property type="entry name" value="ATP-BINDING CASSETTE SUB-FAMILY B MEMBER 10, MITOCHONDRIAL"/>
    <property type="match status" value="1"/>
</dbReference>
<keyword evidence="8 10" id="KW-0472">Membrane</keyword>
<feature type="domain" description="AAA+ ATPase" evidence="12">
    <location>
        <begin position="362"/>
        <end position="548"/>
    </location>
</feature>
<evidence type="ECO:0000256" key="7">
    <source>
        <dbReference type="ARBA" id="ARBA00022989"/>
    </source>
</evidence>
<evidence type="ECO:0000256" key="4">
    <source>
        <dbReference type="ARBA" id="ARBA00022692"/>
    </source>
</evidence>
<keyword evidence="4 10" id="KW-0812">Transmembrane</keyword>
<keyword evidence="5" id="KW-0547">Nucleotide-binding</keyword>
<dbReference type="InterPro" id="IPR039421">
    <property type="entry name" value="Type_1_exporter"/>
</dbReference>
<dbReference type="AlphaFoldDB" id="A0AA95EXE7"/>
<evidence type="ECO:0000259" key="12">
    <source>
        <dbReference type="SMART" id="SM00382"/>
    </source>
</evidence>
<dbReference type="CDD" id="cd00038">
    <property type="entry name" value="CAP_ED"/>
    <property type="match status" value="1"/>
</dbReference>
<evidence type="ECO:0000259" key="11">
    <source>
        <dbReference type="SMART" id="SM00100"/>
    </source>
</evidence>
<comment type="subcellular location">
    <subcellularLocation>
        <location evidence="1">Cell membrane</location>
        <topology evidence="1">Multi-pass membrane protein</topology>
    </subcellularLocation>
</comment>
<keyword evidence="9" id="KW-0010">Activator</keyword>
<dbReference type="Gene3D" id="2.60.120.10">
    <property type="entry name" value="Jelly Rolls"/>
    <property type="match status" value="1"/>
</dbReference>
<organism evidence="13 14">
    <name type="scientific">Candidatus Cohnella colombiensis</name>
    <dbReference type="NCBI Taxonomy" id="3121368"/>
    <lineage>
        <taxon>Bacteria</taxon>
        <taxon>Bacillati</taxon>
        <taxon>Bacillota</taxon>
        <taxon>Bacilli</taxon>
        <taxon>Bacillales</taxon>
        <taxon>Paenibacillaceae</taxon>
        <taxon>Cohnella</taxon>
    </lineage>
</organism>
<evidence type="ECO:0000256" key="1">
    <source>
        <dbReference type="ARBA" id="ARBA00004651"/>
    </source>
</evidence>
<dbReference type="PRINTS" id="PR00103">
    <property type="entry name" value="CAMPKINASE"/>
</dbReference>
<evidence type="ECO:0000313" key="14">
    <source>
        <dbReference type="Proteomes" id="UP001178662"/>
    </source>
</evidence>
<evidence type="ECO:0000256" key="3">
    <source>
        <dbReference type="ARBA" id="ARBA00022475"/>
    </source>
</evidence>
<dbReference type="InterPro" id="IPR003439">
    <property type="entry name" value="ABC_transporter-like_ATP-bd"/>
</dbReference>
<dbReference type="SUPFAM" id="SSF90123">
    <property type="entry name" value="ABC transporter transmembrane region"/>
    <property type="match status" value="1"/>
</dbReference>
<accession>A0AA95EXE7</accession>
<dbReference type="InterPro" id="IPR011527">
    <property type="entry name" value="ABC1_TM_dom"/>
</dbReference>
<dbReference type="Gene3D" id="1.20.1560.10">
    <property type="entry name" value="ABC transporter type 1, transmembrane domain"/>
    <property type="match status" value="1"/>
</dbReference>
<dbReference type="InterPro" id="IPR018490">
    <property type="entry name" value="cNMP-bd_dom_sf"/>
</dbReference>
<feature type="transmembrane region" description="Helical" evidence="10">
    <location>
        <begin position="57"/>
        <end position="82"/>
    </location>
</feature>
<evidence type="ECO:0000256" key="5">
    <source>
        <dbReference type="ARBA" id="ARBA00022741"/>
    </source>
</evidence>
<dbReference type="Pfam" id="PF00664">
    <property type="entry name" value="ABC_membrane"/>
    <property type="match status" value="1"/>
</dbReference>
<feature type="transmembrane region" description="Helical" evidence="10">
    <location>
        <begin position="134"/>
        <end position="156"/>
    </location>
</feature>
<proteinExistence type="predicted"/>
<dbReference type="InterPro" id="IPR018488">
    <property type="entry name" value="cNMP-bd_CS"/>
</dbReference>
<dbReference type="CDD" id="cd07346">
    <property type="entry name" value="ABC_6TM_exporters"/>
    <property type="match status" value="1"/>
</dbReference>
<gene>
    <name evidence="13" type="ORF">P0Y55_01180</name>
</gene>
<evidence type="ECO:0000256" key="2">
    <source>
        <dbReference type="ARBA" id="ARBA00022448"/>
    </source>
</evidence>
<protein>
    <submittedName>
        <fullName evidence="13">ATP-binding cassette domain-containing protein</fullName>
    </submittedName>
</protein>
<feature type="transmembrane region" description="Helical" evidence="10">
    <location>
        <begin position="21"/>
        <end position="45"/>
    </location>
</feature>
<evidence type="ECO:0000256" key="6">
    <source>
        <dbReference type="ARBA" id="ARBA00022840"/>
    </source>
</evidence>
<dbReference type="InterPro" id="IPR000595">
    <property type="entry name" value="cNMP-bd_dom"/>
</dbReference>
<dbReference type="PANTHER" id="PTHR43394">
    <property type="entry name" value="ATP-DEPENDENT PERMEASE MDL1, MITOCHONDRIAL"/>
    <property type="match status" value="1"/>
</dbReference>
<dbReference type="SUPFAM" id="SSF51206">
    <property type="entry name" value="cAMP-binding domain-like"/>
    <property type="match status" value="1"/>
</dbReference>
<reference evidence="13" key="1">
    <citation type="submission" date="2023-03" db="EMBL/GenBank/DDBJ databases">
        <title>Andean soil-derived lignocellulolytic bacterial consortium as a source of novel taxa and putative plastic-active enzymes.</title>
        <authorList>
            <person name="Diaz-Garcia L."/>
            <person name="Chuvochina M."/>
            <person name="Feuerriegel G."/>
            <person name="Bunk B."/>
            <person name="Sproer C."/>
            <person name="Streit W.R."/>
            <person name="Rodriguez L.M."/>
            <person name="Overmann J."/>
            <person name="Jimenez D.J."/>
        </authorList>
    </citation>
    <scope>NUCLEOTIDE SEQUENCE</scope>
    <source>
        <strain evidence="13">MAG 2441</strain>
    </source>
</reference>
<dbReference type="SMART" id="SM00382">
    <property type="entry name" value="AAA"/>
    <property type="match status" value="1"/>
</dbReference>
<name>A0AA95EXE7_9BACL</name>
<keyword evidence="6 13" id="KW-0067">ATP-binding</keyword>
<sequence>MVIRVLRQLFQYMRAYKPLAFLFFFTLMLDLVFISLAPLSFKFIIDRAVIPQDMNAFLLIMSILGITGVVCISAGVVSDYALAKLTAFIQRDLRAHLFEHMQHVNIGHFQKTRASELLSYFTVDLPAIERAMSVVLTVGIQSTCVVIISTSVLFYLQWSMSLAILLGAVIIFVGPYLLGNRAQAINAQHKQQLDLLTGDLQENIKAQKVIKGFNLQQAMIHKFTTRLQEMLTVHYRKNVIGAQLERTPMVSLLLVNLTIIGFGSFLAMKGHITTGALVAFFTMYTSMGNSVFNLTFTLPALTDASVSIERIENLLHAPRESNGGSTLEPFQGKSPSITFNDVTFGYNDSSSVLNQIKLYIPAGATAAFVGSSGSGKSTMVQLILGFYEPQLGQIQVNDHSLFDLNRGSYRDQIGIVFQDNFLFHGTVLDNIRLSYPEASEAEVESAARKAEIHEYIASLPDGYYTKVLDEGSNFSGGQRQRIAITRAILRNPPILVLDEATSALDPISEASINRTFESLAHDRTVVTVTHRLSSIKHADCIFVFDQGKLVEQGTHEEMLQRGGFYQNLWDKQSGLSVSVTGQEADIDEQRLSRLPFFRGVEASVLSEIKSLFNTETFRAGQVVIQAGEQGEKFYLIARGRVEVSKRDTAHSNEHTRLAVLEDGDHFGEIALLENIPRTADVTAMTDCIFLTLQRKVLHYVLSKYPEIDAHVRQTLKERMN</sequence>
<dbReference type="PROSITE" id="PS00889">
    <property type="entry name" value="CNMP_BINDING_2"/>
    <property type="match status" value="1"/>
</dbReference>
<dbReference type="Proteomes" id="UP001178662">
    <property type="component" value="Chromosome"/>
</dbReference>
<dbReference type="GO" id="GO:0016887">
    <property type="term" value="F:ATP hydrolysis activity"/>
    <property type="evidence" value="ECO:0007669"/>
    <property type="project" value="InterPro"/>
</dbReference>
<dbReference type="InterPro" id="IPR014710">
    <property type="entry name" value="RmlC-like_jellyroll"/>
</dbReference>
<feature type="transmembrane region" description="Helical" evidence="10">
    <location>
        <begin position="162"/>
        <end position="179"/>
    </location>
</feature>
<dbReference type="InterPro" id="IPR036640">
    <property type="entry name" value="ABC1_TM_sf"/>
</dbReference>
<evidence type="ECO:0000256" key="10">
    <source>
        <dbReference type="SAM" id="Phobius"/>
    </source>
</evidence>
<dbReference type="InterPro" id="IPR027417">
    <property type="entry name" value="P-loop_NTPase"/>
</dbReference>
<dbReference type="Gene3D" id="3.40.50.300">
    <property type="entry name" value="P-loop containing nucleotide triphosphate hydrolases"/>
    <property type="match status" value="1"/>
</dbReference>
<keyword evidence="3" id="KW-1003">Cell membrane</keyword>
<dbReference type="Pfam" id="PF00005">
    <property type="entry name" value="ABC_tran"/>
    <property type="match status" value="1"/>
</dbReference>
<evidence type="ECO:0000313" key="13">
    <source>
        <dbReference type="EMBL" id="WEK54721.1"/>
    </source>
</evidence>
<dbReference type="GO" id="GO:0005886">
    <property type="term" value="C:plasma membrane"/>
    <property type="evidence" value="ECO:0007669"/>
    <property type="project" value="UniProtKB-SubCell"/>
</dbReference>
<dbReference type="PROSITE" id="PS00888">
    <property type="entry name" value="CNMP_BINDING_1"/>
    <property type="match status" value="1"/>
</dbReference>